<proteinExistence type="inferred from homology"/>
<dbReference type="GO" id="GO:0004519">
    <property type="term" value="F:endonuclease activity"/>
    <property type="evidence" value="ECO:0007669"/>
    <property type="project" value="InterPro"/>
</dbReference>
<dbReference type="InterPro" id="IPR003870">
    <property type="entry name" value="DUF222"/>
</dbReference>
<feature type="domain" description="HNH nuclease" evidence="3">
    <location>
        <begin position="658"/>
        <end position="710"/>
    </location>
</feature>
<feature type="compositionally biased region" description="Polar residues" evidence="2">
    <location>
        <begin position="304"/>
        <end position="316"/>
    </location>
</feature>
<dbReference type="InterPro" id="IPR002711">
    <property type="entry name" value="HNH"/>
</dbReference>
<feature type="region of interest" description="Disordered" evidence="2">
    <location>
        <begin position="37"/>
        <end position="64"/>
    </location>
</feature>
<feature type="region of interest" description="Disordered" evidence="2">
    <location>
        <begin position="733"/>
        <end position="760"/>
    </location>
</feature>
<evidence type="ECO:0000256" key="2">
    <source>
        <dbReference type="SAM" id="MobiDB-lite"/>
    </source>
</evidence>
<feature type="compositionally biased region" description="Low complexity" evidence="2">
    <location>
        <begin position="37"/>
        <end position="51"/>
    </location>
</feature>
<dbReference type="Pfam" id="PF02720">
    <property type="entry name" value="DUF222"/>
    <property type="match status" value="2"/>
</dbReference>
<dbReference type="EMBL" id="CP012677">
    <property type="protein sequence ID" value="ALE92110.1"/>
    <property type="molecule type" value="Genomic_DNA"/>
</dbReference>
<comment type="similarity">
    <text evidence="1">Belongs to the Rv1128c/1148c/1588c/1702c/1945/3466 family.</text>
</comment>
<dbReference type="Gene3D" id="1.10.30.50">
    <property type="match status" value="1"/>
</dbReference>
<evidence type="ECO:0000256" key="1">
    <source>
        <dbReference type="ARBA" id="ARBA00023450"/>
    </source>
</evidence>
<dbReference type="GO" id="GO:0003676">
    <property type="term" value="F:nucleic acid binding"/>
    <property type="evidence" value="ECO:0007669"/>
    <property type="project" value="InterPro"/>
</dbReference>
<keyword evidence="5" id="KW-1185">Reference proteome</keyword>
<feature type="compositionally biased region" description="Pro residues" evidence="2">
    <location>
        <begin position="52"/>
        <end position="62"/>
    </location>
</feature>
<dbReference type="AlphaFoldDB" id="A0A0M4QM65"/>
<feature type="compositionally biased region" description="Low complexity" evidence="2">
    <location>
        <begin position="317"/>
        <end position="331"/>
    </location>
</feature>
<evidence type="ECO:0000259" key="3">
    <source>
        <dbReference type="SMART" id="SM00507"/>
    </source>
</evidence>
<reference evidence="5" key="1">
    <citation type="submission" date="2015-09" db="EMBL/GenBank/DDBJ databases">
        <title>Complete genome of Arthrobacter alpinus strain R3.8.</title>
        <authorList>
            <person name="See-Too W.S."/>
            <person name="Chan K.G."/>
        </authorList>
    </citation>
    <scope>NUCLEOTIDE SEQUENCE [LARGE SCALE GENOMIC DNA]</scope>
    <source>
        <strain evidence="5">R3.8</strain>
    </source>
</reference>
<dbReference type="InterPro" id="IPR003615">
    <property type="entry name" value="HNH_nuc"/>
</dbReference>
<protein>
    <recommendedName>
        <fullName evidence="3">HNH nuclease domain-containing protein</fullName>
    </recommendedName>
</protein>
<dbReference type="PATRIC" id="fig|656366.3.peg.1454"/>
<name>A0A0M4QM65_9MICC</name>
<organism evidence="4 5">
    <name type="scientific">Arthrobacter alpinus</name>
    <dbReference type="NCBI Taxonomy" id="656366"/>
    <lineage>
        <taxon>Bacteria</taxon>
        <taxon>Bacillati</taxon>
        <taxon>Actinomycetota</taxon>
        <taxon>Actinomycetes</taxon>
        <taxon>Micrococcales</taxon>
        <taxon>Micrococcaceae</taxon>
        <taxon>Arthrobacter</taxon>
    </lineage>
</organism>
<feature type="compositionally biased region" description="Low complexity" evidence="2">
    <location>
        <begin position="398"/>
        <end position="415"/>
    </location>
</feature>
<dbReference type="CDD" id="cd00085">
    <property type="entry name" value="HNHc"/>
    <property type="match status" value="1"/>
</dbReference>
<sequence length="760" mass="81185">MPGFPGSTPDGKSVGDRLHQLLSLARALTAAALRTTAASTGTGADTASATPPTDPLTDPPADLPVGGGSAALVTAALGVDLGSFSDAAAVEWAHCLEQLNRFTQALLVQSAGDLERRVQAGRFIEDGASNPTALLVQSLLLSKSEANRRLHLAKRFFPTTDPLTTVVTPVRQPVLGSAFLSGDLSPDQAMMAAHYLDNAIDLADAGRIPVKQRDDIEQTLTTYAKEEAPDHLRRVGQRILNHLDPDGQQPTEGALLAKQGIFFRQPRRGLVHFEGHMTVLQYEQSKVYLDWANNKQKAPPNDTVDGTTSGPSNGDETTQSSTFGSTGRSSSGRGGLEGATRGQESLFSDLATLKDLVNNSADHDGTDHDGTDHDGTGVDSTPNDGARKDGSRAPAGFEAETMPTPAPAEPATNAMTPPKLVPSLWLSPATDSVGIGWEKPPDPDTDAAGDDLSWLWNEPLPVTPIGWDQTPDTTTGTPLPGAPLLGTCTGATDGAGVEAAPGVTGVEGDRSPWSENTENVEGVRIAATGSKPDPGVWVELEGWDPIDPNSTDTAVKDRRTHAQRLLDGLIDCLKLAARTGKLPTHGGLKTQLIITTTQEDLDRHRQDKSGTALAPFSGPVPLTMFEEEICDADITHLYFGKGQEILNVGRTQRLFTRAQRKILIARDLGCSFPDCTATAYQCEGHHIIPWSDGGETSIANACLLCSYHHHLIHRTDWTIKLINGTPYFTPPYRLDPSSKKRRNNYHHGIPTSPYNQNTPP</sequence>
<evidence type="ECO:0000313" key="4">
    <source>
        <dbReference type="EMBL" id="ALE92110.1"/>
    </source>
</evidence>
<dbReference type="GO" id="GO:0008270">
    <property type="term" value="F:zinc ion binding"/>
    <property type="evidence" value="ECO:0007669"/>
    <property type="project" value="InterPro"/>
</dbReference>
<dbReference type="Proteomes" id="UP000062833">
    <property type="component" value="Chromosome"/>
</dbReference>
<dbReference type="Pfam" id="PF01844">
    <property type="entry name" value="HNH"/>
    <property type="match status" value="1"/>
</dbReference>
<feature type="region of interest" description="Disordered" evidence="2">
    <location>
        <begin position="294"/>
        <end position="340"/>
    </location>
</feature>
<feature type="region of interest" description="Disordered" evidence="2">
    <location>
        <begin position="358"/>
        <end position="415"/>
    </location>
</feature>
<gene>
    <name evidence="4" type="ORF">AOC05_06795</name>
</gene>
<feature type="compositionally biased region" description="Basic and acidic residues" evidence="2">
    <location>
        <begin position="361"/>
        <end position="376"/>
    </location>
</feature>
<evidence type="ECO:0000313" key="5">
    <source>
        <dbReference type="Proteomes" id="UP000062833"/>
    </source>
</evidence>
<accession>A0A0M4QM65</accession>
<dbReference type="SMART" id="SM00507">
    <property type="entry name" value="HNHc"/>
    <property type="match status" value="1"/>
</dbReference>
<dbReference type="KEGG" id="aaq:AOC05_06795"/>